<dbReference type="Gene3D" id="2.10.240.10">
    <property type="entry name" value="Dihydroorotate dehydrogenase, electron transfer subunit"/>
    <property type="match status" value="1"/>
</dbReference>
<evidence type="ECO:0000256" key="10">
    <source>
        <dbReference type="ARBA" id="ARBA00034078"/>
    </source>
</evidence>
<dbReference type="AlphaFoldDB" id="A0A9D1VSU2"/>
<dbReference type="Proteomes" id="UP000824249">
    <property type="component" value="Unassembled WGS sequence"/>
</dbReference>
<keyword evidence="3 11" id="KW-0285">Flavoprotein</keyword>
<organism evidence="14 15">
    <name type="scientific">Candidatus Borkfalkia faecigallinarum</name>
    <dbReference type="NCBI Taxonomy" id="2838509"/>
    <lineage>
        <taxon>Bacteria</taxon>
        <taxon>Bacillati</taxon>
        <taxon>Bacillota</taxon>
        <taxon>Clostridia</taxon>
        <taxon>Christensenellales</taxon>
        <taxon>Christensenellaceae</taxon>
        <taxon>Candidatus Borkfalkia</taxon>
    </lineage>
</organism>
<comment type="cofactor">
    <cofactor evidence="11">
        <name>FAD</name>
        <dbReference type="ChEBI" id="CHEBI:57692"/>
    </cofactor>
    <text evidence="11">Binds 1 FAD per subunit.</text>
</comment>
<dbReference type="PANTHER" id="PTHR43513:SF3">
    <property type="entry name" value="DIHYDROOROTATE DEHYDROGENASE B (NAD(+)), ELECTRON TRANSFER SUBUNIT-RELATED"/>
    <property type="match status" value="1"/>
</dbReference>
<proteinExistence type="inferred from homology"/>
<dbReference type="EMBL" id="DXFD01000021">
    <property type="protein sequence ID" value="HIX46334.1"/>
    <property type="molecule type" value="Genomic_DNA"/>
</dbReference>
<dbReference type="PIRSF" id="PIRSF006816">
    <property type="entry name" value="Cyc3_hyd_g"/>
    <property type="match status" value="1"/>
</dbReference>
<keyword evidence="2" id="KW-0813">Transport</keyword>
<reference evidence="14" key="2">
    <citation type="submission" date="2021-04" db="EMBL/GenBank/DDBJ databases">
        <authorList>
            <person name="Gilroy R."/>
        </authorList>
    </citation>
    <scope>NUCLEOTIDE SEQUENCE</scope>
    <source>
        <strain evidence="14">26628</strain>
    </source>
</reference>
<evidence type="ECO:0000256" key="4">
    <source>
        <dbReference type="ARBA" id="ARBA00022714"/>
    </source>
</evidence>
<sequence>MKELTVKVCLNKEIAPGIFEMDLEIPEEIDFRCGQFVNLSVGDGAHLLRRPFAILAYNKELRTVCVCYQVKGEGTRLLAAKKEGDALTCVLPLGNGFTIREDQKRVALIGGGVGVFPLLSVLREYRESDKHFRAYMGFRSAEFVGTFTAYDTRSDAVFLATDDGSAGSKGTSVAEFFNDFENANPDVILACGPTPMLRALKSGLQERGIAVPCYVSLEERMGCGIGACLVCVCKKAGADENVRVCKDGPVFDIAEVEL</sequence>
<keyword evidence="8 12" id="KW-0408">Iron</keyword>
<evidence type="ECO:0000256" key="7">
    <source>
        <dbReference type="ARBA" id="ARBA00022982"/>
    </source>
</evidence>
<evidence type="ECO:0000313" key="14">
    <source>
        <dbReference type="EMBL" id="HIX46334.1"/>
    </source>
</evidence>
<comment type="similarity">
    <text evidence="1">Belongs to the PyrK family.</text>
</comment>
<feature type="binding site" evidence="12">
    <location>
        <position position="228"/>
    </location>
    <ligand>
        <name>[2Fe-2S] cluster</name>
        <dbReference type="ChEBI" id="CHEBI:190135"/>
    </ligand>
</feature>
<dbReference type="PANTHER" id="PTHR43513">
    <property type="entry name" value="DIHYDROOROTATE DEHYDROGENASE B (NAD(+)), ELECTRON TRANSFER SUBUNIT"/>
    <property type="match status" value="1"/>
</dbReference>
<dbReference type="SUPFAM" id="SSF63380">
    <property type="entry name" value="Riboflavin synthase domain-like"/>
    <property type="match status" value="1"/>
</dbReference>
<dbReference type="InterPro" id="IPR017938">
    <property type="entry name" value="Riboflavin_synthase-like_b-brl"/>
</dbReference>
<comment type="cofactor">
    <cofactor evidence="10">
        <name>[2Fe-2S] cluster</name>
        <dbReference type="ChEBI" id="CHEBI:190135"/>
    </cofactor>
</comment>
<accession>A0A9D1VSU2</accession>
<reference evidence="14" key="1">
    <citation type="journal article" date="2021" name="PeerJ">
        <title>Extensive microbial diversity within the chicken gut microbiome revealed by metagenomics and culture.</title>
        <authorList>
            <person name="Gilroy R."/>
            <person name="Ravi A."/>
            <person name="Getino M."/>
            <person name="Pursley I."/>
            <person name="Horton D.L."/>
            <person name="Alikhan N.F."/>
            <person name="Baker D."/>
            <person name="Gharbi K."/>
            <person name="Hall N."/>
            <person name="Watson M."/>
            <person name="Adriaenssens E.M."/>
            <person name="Foster-Nyarko E."/>
            <person name="Jarju S."/>
            <person name="Secka A."/>
            <person name="Antonio M."/>
            <person name="Oren A."/>
            <person name="Chaudhuri R.R."/>
            <person name="La Ragione R."/>
            <person name="Hildebrand F."/>
            <person name="Pallen M.J."/>
        </authorList>
    </citation>
    <scope>NUCLEOTIDE SEQUENCE</scope>
    <source>
        <strain evidence="14">26628</strain>
    </source>
</reference>
<comment type="caution">
    <text evidence="14">The sequence shown here is derived from an EMBL/GenBank/DDBJ whole genome shotgun (WGS) entry which is preliminary data.</text>
</comment>
<name>A0A9D1VSU2_9FIRM</name>
<dbReference type="GO" id="GO:0046872">
    <property type="term" value="F:metal ion binding"/>
    <property type="evidence" value="ECO:0007669"/>
    <property type="project" value="UniProtKB-KW"/>
</dbReference>
<evidence type="ECO:0000313" key="15">
    <source>
        <dbReference type="Proteomes" id="UP000824249"/>
    </source>
</evidence>
<dbReference type="GO" id="GO:0016491">
    <property type="term" value="F:oxidoreductase activity"/>
    <property type="evidence" value="ECO:0007669"/>
    <property type="project" value="InterPro"/>
</dbReference>
<feature type="binding site" evidence="12">
    <location>
        <position position="231"/>
    </location>
    <ligand>
        <name>[2Fe-2S] cluster</name>
        <dbReference type="ChEBI" id="CHEBI:190135"/>
    </ligand>
</feature>
<evidence type="ECO:0000256" key="9">
    <source>
        <dbReference type="ARBA" id="ARBA00023014"/>
    </source>
</evidence>
<dbReference type="InterPro" id="IPR017927">
    <property type="entry name" value="FAD-bd_FR_type"/>
</dbReference>
<keyword evidence="4 12" id="KW-0001">2Fe-2S</keyword>
<dbReference type="PROSITE" id="PS51384">
    <property type="entry name" value="FAD_FR"/>
    <property type="match status" value="1"/>
</dbReference>
<keyword evidence="6 11" id="KW-0274">FAD</keyword>
<dbReference type="GO" id="GO:0051537">
    <property type="term" value="F:2 iron, 2 sulfur cluster binding"/>
    <property type="evidence" value="ECO:0007669"/>
    <property type="project" value="UniProtKB-KW"/>
</dbReference>
<evidence type="ECO:0000256" key="6">
    <source>
        <dbReference type="ARBA" id="ARBA00022827"/>
    </source>
</evidence>
<evidence type="ECO:0000259" key="13">
    <source>
        <dbReference type="PROSITE" id="PS51384"/>
    </source>
</evidence>
<evidence type="ECO:0000256" key="8">
    <source>
        <dbReference type="ARBA" id="ARBA00023004"/>
    </source>
</evidence>
<feature type="binding site" evidence="11">
    <location>
        <begin position="74"/>
        <end position="75"/>
    </location>
    <ligand>
        <name>FAD</name>
        <dbReference type="ChEBI" id="CHEBI:57692"/>
    </ligand>
</feature>
<comment type="cofactor">
    <cofactor evidence="12">
        <name>[2Fe-2S] cluster</name>
        <dbReference type="ChEBI" id="CHEBI:190135"/>
    </cofactor>
    <text evidence="12">Binds 1 [2Fe-2S] cluster per subunit.</text>
</comment>
<dbReference type="InterPro" id="IPR012165">
    <property type="entry name" value="Cyt_c3_hydrogenase_gsu"/>
</dbReference>
<evidence type="ECO:0000256" key="5">
    <source>
        <dbReference type="ARBA" id="ARBA00022723"/>
    </source>
</evidence>
<dbReference type="Gene3D" id="3.40.50.80">
    <property type="entry name" value="Nucleotide-binding domain of ferredoxin-NADP reductase (FNR) module"/>
    <property type="match status" value="1"/>
</dbReference>
<dbReference type="InterPro" id="IPR039261">
    <property type="entry name" value="FNR_nucleotide-bd"/>
</dbReference>
<keyword evidence="7" id="KW-0249">Electron transport</keyword>
<dbReference type="InterPro" id="IPR050353">
    <property type="entry name" value="PyrK_electron_transfer"/>
</dbReference>
<keyword evidence="9 12" id="KW-0411">Iron-sulfur</keyword>
<protein>
    <submittedName>
        <fullName evidence="14">Dihydroorotate dehydrogenase electron transfer subunit</fullName>
    </submittedName>
</protein>
<dbReference type="CDD" id="cd06218">
    <property type="entry name" value="DHOD_e_trans"/>
    <property type="match status" value="1"/>
</dbReference>
<evidence type="ECO:0000256" key="3">
    <source>
        <dbReference type="ARBA" id="ARBA00022630"/>
    </source>
</evidence>
<dbReference type="SUPFAM" id="SSF52343">
    <property type="entry name" value="Ferredoxin reductase-like, C-terminal NADP-linked domain"/>
    <property type="match status" value="1"/>
</dbReference>
<feature type="binding site" evidence="12">
    <location>
        <position position="245"/>
    </location>
    <ligand>
        <name>[2Fe-2S] cluster</name>
        <dbReference type="ChEBI" id="CHEBI:190135"/>
    </ligand>
</feature>
<dbReference type="InterPro" id="IPR019480">
    <property type="entry name" value="Dihydroorotate_DH_Fe-S-bd"/>
</dbReference>
<feature type="domain" description="FAD-binding FR-type" evidence="13">
    <location>
        <begin position="1"/>
        <end position="99"/>
    </location>
</feature>
<dbReference type="Pfam" id="PF10418">
    <property type="entry name" value="DHODB_Fe-S_bind"/>
    <property type="match status" value="1"/>
</dbReference>
<dbReference type="GO" id="GO:0006221">
    <property type="term" value="P:pyrimidine nucleotide biosynthetic process"/>
    <property type="evidence" value="ECO:0007669"/>
    <property type="project" value="InterPro"/>
</dbReference>
<dbReference type="InterPro" id="IPR037117">
    <property type="entry name" value="Dihydroorotate_DH_ele_sf"/>
</dbReference>
<feature type="binding site" evidence="12">
    <location>
        <position position="223"/>
    </location>
    <ligand>
        <name>[2Fe-2S] cluster</name>
        <dbReference type="ChEBI" id="CHEBI:190135"/>
    </ligand>
</feature>
<evidence type="ECO:0000256" key="11">
    <source>
        <dbReference type="PIRSR" id="PIRSR006816-1"/>
    </source>
</evidence>
<evidence type="ECO:0000256" key="1">
    <source>
        <dbReference type="ARBA" id="ARBA00006422"/>
    </source>
</evidence>
<evidence type="ECO:0000256" key="2">
    <source>
        <dbReference type="ARBA" id="ARBA00022448"/>
    </source>
</evidence>
<keyword evidence="5 12" id="KW-0479">Metal-binding</keyword>
<dbReference type="GO" id="GO:0050660">
    <property type="term" value="F:flavin adenine dinucleotide binding"/>
    <property type="evidence" value="ECO:0007669"/>
    <property type="project" value="InterPro"/>
</dbReference>
<evidence type="ECO:0000256" key="12">
    <source>
        <dbReference type="PIRSR" id="PIRSR006816-2"/>
    </source>
</evidence>
<gene>
    <name evidence="14" type="ORF">H9737_01415</name>
</gene>
<dbReference type="Gene3D" id="2.40.30.10">
    <property type="entry name" value="Translation factors"/>
    <property type="match status" value="1"/>
</dbReference>